<dbReference type="AlphaFoldDB" id="A0A448YP86"/>
<gene>
    <name evidence="2" type="ORF">BRENAR_LOCUS3476</name>
</gene>
<feature type="region of interest" description="Disordered" evidence="1">
    <location>
        <begin position="76"/>
        <end position="103"/>
    </location>
</feature>
<name>A0A448YP86_BRENA</name>
<protein>
    <submittedName>
        <fullName evidence="2">DEKNAAC103799</fullName>
    </submittedName>
</protein>
<evidence type="ECO:0000313" key="2">
    <source>
        <dbReference type="EMBL" id="VEU22745.1"/>
    </source>
</evidence>
<organism evidence="2 3">
    <name type="scientific">Brettanomyces naardenensis</name>
    <name type="common">Yeast</name>
    <dbReference type="NCBI Taxonomy" id="13370"/>
    <lineage>
        <taxon>Eukaryota</taxon>
        <taxon>Fungi</taxon>
        <taxon>Dikarya</taxon>
        <taxon>Ascomycota</taxon>
        <taxon>Saccharomycotina</taxon>
        <taxon>Pichiomycetes</taxon>
        <taxon>Pichiales</taxon>
        <taxon>Pichiaceae</taxon>
        <taxon>Brettanomyces</taxon>
    </lineage>
</organism>
<keyword evidence="3" id="KW-1185">Reference proteome</keyword>
<accession>A0A448YP86</accession>
<dbReference type="EMBL" id="CAACVR010000026">
    <property type="protein sequence ID" value="VEU22745.1"/>
    <property type="molecule type" value="Genomic_DNA"/>
</dbReference>
<proteinExistence type="predicted"/>
<feature type="compositionally biased region" description="Low complexity" evidence="1">
    <location>
        <begin position="87"/>
        <end position="103"/>
    </location>
</feature>
<sequence length="854" mass="99183">MAYRREQSAVPKALCTSYHQQYYHLSGPDLGMLRVWQIRSMAESKRCFSNTLSFEYASSKLLHIPLQDVENEGSQFLRPGSKPTIQSTTVTPSPTKTTPSSLLSSTLDVLRNTRCFKGYTSPSETITKEATTDTVEDDAFDASKIISAISNTSEAARDYSTLLDADYSLLKPLIMATSEKESGPIPAVTYRDYESMALLKELLTERRFVAATTTVRQNFERGNFLTPIELEQLLADLYPHKTLAYSLIILYSQHYDITAFDSDTIARMLKLSFYNGDYAMFNQLFNTFLNVSERTVPSILAMAFKVYLNTDNVSMATQIFNQSVLVEQELPCYLLDRYLKDLKRVTRNAGLCYTAYRLWLSKNLDTWPKTDAFMYKLLIDCGSPEQLDWFKASLAKRGRAIHAEILLVDLMMKLKRPEDFDRFYSEGDYEKWLRLLGADNFLLNEFQTKLFDLNLSQGNYERAKNILLESDSQVNFLRRLDKLLVNLEAHGQSETLASLLSKLHEEAGLKIHETYPEIIWSSLIRQYPQFAVQITRRFRQFVEEDRSQIFKKLLKRLTVAKDDKCDGAFSYPIKAANDIRTDLTPDSDGPSIDAIESRIRCGINPTQHVVVKALRYCVNADQLNRILMLVCHHPKELKMEDLGLQIQLFWKQRQFRMSMPGGRSVRSFLQRVIDNIDTLDRVTMRNLIELLMMSTKFGDYDMGYKILQYISTQGLKPSGYNDAQRFSYSLVNFFLKQQDFEKLVLVLQEVKREDKDINLNPFFIRSLERLKEKYSPQMIRDLEAEQGQETDNDNDADDRKSFKRHVYSKLLNYYDKSIEELNKQYLAQKENVEEEVENELRFLGRWTRDDFHRK</sequence>
<dbReference type="Proteomes" id="UP000290900">
    <property type="component" value="Unassembled WGS sequence"/>
</dbReference>
<dbReference type="InParanoid" id="A0A448YP86"/>
<reference evidence="2 3" key="1">
    <citation type="submission" date="2018-12" db="EMBL/GenBank/DDBJ databases">
        <authorList>
            <person name="Tiukova I."/>
            <person name="Dainat J."/>
        </authorList>
    </citation>
    <scope>NUCLEOTIDE SEQUENCE [LARGE SCALE GENOMIC DNA]</scope>
</reference>
<evidence type="ECO:0000256" key="1">
    <source>
        <dbReference type="SAM" id="MobiDB-lite"/>
    </source>
</evidence>
<dbReference type="OrthoDB" id="3987799at2759"/>
<evidence type="ECO:0000313" key="3">
    <source>
        <dbReference type="Proteomes" id="UP000290900"/>
    </source>
</evidence>